<evidence type="ECO:0008006" key="4">
    <source>
        <dbReference type="Google" id="ProtNLM"/>
    </source>
</evidence>
<dbReference type="PATRIC" id="fig|319652.3.peg.1041"/>
<dbReference type="RefSeq" id="WP_057749646.1">
    <property type="nucleotide sequence ID" value="NZ_BJVH01000004.1"/>
</dbReference>
<name>A0A0R2IPI3_9LACO</name>
<protein>
    <recommendedName>
        <fullName evidence="4">Cell surface protein</fullName>
    </recommendedName>
</protein>
<accession>A0A0R2IPI3</accession>
<evidence type="ECO:0000313" key="3">
    <source>
        <dbReference type="Proteomes" id="UP000051568"/>
    </source>
</evidence>
<proteinExistence type="predicted"/>
<reference evidence="2 3" key="1">
    <citation type="journal article" date="2015" name="Genome Announc.">
        <title>Expanding the biotechnology potential of lactobacilli through comparative genomics of 213 strains and associated genera.</title>
        <authorList>
            <person name="Sun Z."/>
            <person name="Harris H.M."/>
            <person name="McCann A."/>
            <person name="Guo C."/>
            <person name="Argimon S."/>
            <person name="Zhang W."/>
            <person name="Yang X."/>
            <person name="Jeffery I.B."/>
            <person name="Cooney J.C."/>
            <person name="Kagawa T.F."/>
            <person name="Liu W."/>
            <person name="Song Y."/>
            <person name="Salvetti E."/>
            <person name="Wrobel A."/>
            <person name="Rasinkangas P."/>
            <person name="Parkhill J."/>
            <person name="Rea M.C."/>
            <person name="O'Sullivan O."/>
            <person name="Ritari J."/>
            <person name="Douillard F.P."/>
            <person name="Paul Ross R."/>
            <person name="Yang R."/>
            <person name="Briner A.E."/>
            <person name="Felis G.E."/>
            <person name="de Vos W.M."/>
            <person name="Barrangou R."/>
            <person name="Klaenhammer T.R."/>
            <person name="Caufield P.W."/>
            <person name="Cui Y."/>
            <person name="Zhang H."/>
            <person name="O'Toole P.W."/>
        </authorList>
    </citation>
    <scope>NUCLEOTIDE SEQUENCE [LARGE SCALE GENOMIC DNA]</scope>
    <source>
        <strain evidence="2 3">DSM 17757</strain>
    </source>
</reference>
<evidence type="ECO:0000256" key="1">
    <source>
        <dbReference type="SAM" id="SignalP"/>
    </source>
</evidence>
<evidence type="ECO:0000313" key="2">
    <source>
        <dbReference type="EMBL" id="KRN66943.1"/>
    </source>
</evidence>
<keyword evidence="1" id="KW-0732">Signal</keyword>
<organism evidence="2 3">
    <name type="scientific">Pediococcus cellicola</name>
    <dbReference type="NCBI Taxonomy" id="319652"/>
    <lineage>
        <taxon>Bacteria</taxon>
        <taxon>Bacillati</taxon>
        <taxon>Bacillota</taxon>
        <taxon>Bacilli</taxon>
        <taxon>Lactobacillales</taxon>
        <taxon>Lactobacillaceae</taxon>
        <taxon>Pediococcus</taxon>
    </lineage>
</organism>
<keyword evidence="3" id="KW-1185">Reference proteome</keyword>
<dbReference type="OrthoDB" id="2252446at2"/>
<dbReference type="EMBL" id="JQBR01000003">
    <property type="protein sequence ID" value="KRN66943.1"/>
    <property type="molecule type" value="Genomic_DNA"/>
</dbReference>
<dbReference type="STRING" id="319652.IV80_GL001033"/>
<dbReference type="Proteomes" id="UP000051568">
    <property type="component" value="Unassembled WGS sequence"/>
</dbReference>
<sequence>MSKLKFFITTLTFIILGLYFPQTIQADNTQSKPFPDNEILGVGSYFNAFAAGTMTIDANNTVHLEGRYASNILESSTNSWNSRNKDTQWGTITSAGSGYLVGKPLFTANKVDSSTTYGEYMRHMLDPNARQRNDIAAPVVSSKNQIVVNNLQNEAKKYTETDKLNHAALLNILDTGHTVGTTSDFSGDNGTKLASVSGKALDPNATDVTGYFDAAAIQFNKISQYYDQLTQPSADDNTQNDKVVVNDHVNDVKVTQTTPEYQNYTNLTIDVTLPENYSSEENYKTPPVIMVGINAANASDKNLNLTLKIHNMNTTTTSVQAGDTSYDSYTYAPYVFINWDNVTTTSPFSNWQGSFKMQAYKGTDPDESPVNSSNGTQQSQLFSSHVLNNFPNAKTSGTDTLEFGNTADDSQLCGAMLLPNASVSLGSGSRTLYGSILSGKNIKIAHDMPASRLIAGTFDISDISGNVFSNLHSVGPYIKNLNLITTNQLEDGAISTGLIGTTVNEKTIHVTDPTKSVALQGTVVTRNKNYQLFYKLSNQNTNSDWKKLNASGVNTNDNSTFKVNNLTSLPGYQQGLSMKNKKSEAAEDLPSLSMVGGDLQRQNRIDLVVAPKTDDDGNPITASSDLTSYQHTTINLTETGKLTASIPNVFNLTADATDPDNYSSPKETQNITVMNDWRVPYTLNVQYNDGLAAKLPEDGFTLFDQPKLLSYTANGTAFNISQPLLQQSNNASLIATSSTNFQIKLNVKQLLASGLIQNEKKYEFLLYWTLNYRLSS</sequence>
<gene>
    <name evidence="2" type="ORF">IV80_GL001033</name>
</gene>
<dbReference type="AlphaFoldDB" id="A0A0R2IPI3"/>
<feature type="chain" id="PRO_5006418534" description="Cell surface protein" evidence="1">
    <location>
        <begin position="27"/>
        <end position="776"/>
    </location>
</feature>
<comment type="caution">
    <text evidence="2">The sequence shown here is derived from an EMBL/GenBank/DDBJ whole genome shotgun (WGS) entry which is preliminary data.</text>
</comment>
<feature type="signal peptide" evidence="1">
    <location>
        <begin position="1"/>
        <end position="26"/>
    </location>
</feature>